<dbReference type="Pfam" id="PF06262">
    <property type="entry name" value="Zincin_1"/>
    <property type="match status" value="1"/>
</dbReference>
<sequence length="178" mass="19914">MVPSISDPIKTAFFMGRFLLLLGENSKCRRFLNVLVFAGYFCTVRICVCLLAHMVNEADFEKLVQEGIDSIGERFLGLLNNVAIVIADEPSSAQQQLMRLDRYSTLLGLYEGIPQTARDRGYFGVLPDKITIFRGPILAAAGNPAEVRTLAAETVRHEIAHHFGMDEGRVARAMRRRK</sequence>
<keyword evidence="1" id="KW-1133">Transmembrane helix</keyword>
<dbReference type="InterPro" id="IPR010428">
    <property type="entry name" value="Zincin_1"/>
</dbReference>
<feature type="transmembrane region" description="Helical" evidence="1">
    <location>
        <begin position="31"/>
        <end position="55"/>
    </location>
</feature>
<dbReference type="InterPro" id="IPR038555">
    <property type="entry name" value="Zincin_1_sf"/>
</dbReference>
<dbReference type="EMBL" id="PEZP01000040">
    <property type="protein sequence ID" value="PIT97904.1"/>
    <property type="molecule type" value="Genomic_DNA"/>
</dbReference>
<name>A0A2M6WYQ0_9BACT</name>
<dbReference type="CDD" id="cd12952">
    <property type="entry name" value="MMP_ACEL2062"/>
    <property type="match status" value="1"/>
</dbReference>
<evidence type="ECO:0000313" key="3">
    <source>
        <dbReference type="Proteomes" id="UP000230731"/>
    </source>
</evidence>
<organism evidence="2 3">
    <name type="scientific">Candidatus Andersenbacteria bacterium CG10_big_fil_rev_8_21_14_0_10_54_11</name>
    <dbReference type="NCBI Taxonomy" id="1974485"/>
    <lineage>
        <taxon>Bacteria</taxon>
        <taxon>Candidatus Anderseniibacteriota</taxon>
    </lineage>
</organism>
<proteinExistence type="predicted"/>
<gene>
    <name evidence="2" type="ORF">COT71_03550</name>
</gene>
<dbReference type="Proteomes" id="UP000230731">
    <property type="component" value="Unassembled WGS sequence"/>
</dbReference>
<evidence type="ECO:0008006" key="4">
    <source>
        <dbReference type="Google" id="ProtNLM"/>
    </source>
</evidence>
<accession>A0A2M6WYQ0</accession>
<dbReference type="AlphaFoldDB" id="A0A2M6WYQ0"/>
<protein>
    <recommendedName>
        <fullName evidence="4">Metallopeptidase family protein</fullName>
    </recommendedName>
</protein>
<dbReference type="SUPFAM" id="SSF55486">
    <property type="entry name" value="Metalloproteases ('zincins'), catalytic domain"/>
    <property type="match status" value="1"/>
</dbReference>
<evidence type="ECO:0000313" key="2">
    <source>
        <dbReference type="EMBL" id="PIT97904.1"/>
    </source>
</evidence>
<reference evidence="3" key="1">
    <citation type="submission" date="2017-09" db="EMBL/GenBank/DDBJ databases">
        <title>Depth-based differentiation of microbial function through sediment-hosted aquifers and enrichment of novel symbionts in the deep terrestrial subsurface.</title>
        <authorList>
            <person name="Probst A.J."/>
            <person name="Ladd B."/>
            <person name="Jarett J.K."/>
            <person name="Geller-Mcgrath D.E."/>
            <person name="Sieber C.M.K."/>
            <person name="Emerson J.B."/>
            <person name="Anantharaman K."/>
            <person name="Thomas B.C."/>
            <person name="Malmstrom R."/>
            <person name="Stieglmeier M."/>
            <person name="Klingl A."/>
            <person name="Woyke T."/>
            <person name="Ryan C.M."/>
            <person name="Banfield J.F."/>
        </authorList>
    </citation>
    <scope>NUCLEOTIDE SEQUENCE [LARGE SCALE GENOMIC DNA]</scope>
</reference>
<keyword evidence="1" id="KW-0472">Membrane</keyword>
<comment type="caution">
    <text evidence="2">The sequence shown here is derived from an EMBL/GenBank/DDBJ whole genome shotgun (WGS) entry which is preliminary data.</text>
</comment>
<keyword evidence="1" id="KW-0812">Transmembrane</keyword>
<dbReference type="Gene3D" id="3.30.2010.20">
    <property type="match status" value="1"/>
</dbReference>
<evidence type="ECO:0000256" key="1">
    <source>
        <dbReference type="SAM" id="Phobius"/>
    </source>
</evidence>